<evidence type="ECO:0000256" key="11">
    <source>
        <dbReference type="ARBA" id="ARBA00025912"/>
    </source>
</evidence>
<dbReference type="SUPFAM" id="SSF81343">
    <property type="entry name" value="Fumarate reductase respiratory complex transmembrane subunits"/>
    <property type="match status" value="1"/>
</dbReference>
<keyword evidence="9 12" id="KW-0408">Iron</keyword>
<dbReference type="GO" id="GO:0005886">
    <property type="term" value="C:plasma membrane"/>
    <property type="evidence" value="ECO:0007669"/>
    <property type="project" value="TreeGrafter"/>
</dbReference>
<evidence type="ECO:0000256" key="9">
    <source>
        <dbReference type="ARBA" id="ARBA00023004"/>
    </source>
</evidence>
<proteinExistence type="inferred from homology"/>
<dbReference type="GO" id="GO:0009055">
    <property type="term" value="F:electron transfer activity"/>
    <property type="evidence" value="ECO:0007669"/>
    <property type="project" value="InterPro"/>
</dbReference>
<keyword evidence="7 12" id="KW-0479">Metal-binding</keyword>
<name>A0A356LNI0_9BURK</name>
<dbReference type="PANTHER" id="PTHR10978">
    <property type="entry name" value="SUCCINATE DEHYDROGENASE CYTOCHROME B560 SUBUNIT"/>
    <property type="match status" value="1"/>
</dbReference>
<evidence type="ECO:0000256" key="1">
    <source>
        <dbReference type="ARBA" id="ARBA00004050"/>
    </source>
</evidence>
<keyword evidence="5 12" id="KW-0349">Heme</keyword>
<dbReference type="Pfam" id="PF01127">
    <property type="entry name" value="Sdh_cyt"/>
    <property type="match status" value="1"/>
</dbReference>
<keyword evidence="8 13" id="KW-1133">Transmembrane helix</keyword>
<feature type="transmembrane region" description="Helical" evidence="13">
    <location>
        <begin position="104"/>
        <end position="121"/>
    </location>
</feature>
<feature type="transmembrane region" description="Helical" evidence="13">
    <location>
        <begin position="21"/>
        <end position="42"/>
    </location>
</feature>
<reference evidence="14 15" key="1">
    <citation type="journal article" date="2018" name="Nat. Biotechnol.">
        <title>A standardized bacterial taxonomy based on genome phylogeny substantially revises the tree of life.</title>
        <authorList>
            <person name="Parks D.H."/>
            <person name="Chuvochina M."/>
            <person name="Waite D.W."/>
            <person name="Rinke C."/>
            <person name="Skarshewski A."/>
            <person name="Chaumeil P.A."/>
            <person name="Hugenholtz P."/>
        </authorList>
    </citation>
    <scope>NUCLEOTIDE SEQUENCE [LARGE SCALE GENOMIC DNA]</scope>
    <source>
        <strain evidence="14">UBA10707</strain>
    </source>
</reference>
<comment type="function">
    <text evidence="1">Membrane-anchoring subunit of succinate dehydrogenase (SDH).</text>
</comment>
<comment type="similarity">
    <text evidence="3">Belongs to the cytochrome b560 family.</text>
</comment>
<evidence type="ECO:0000256" key="4">
    <source>
        <dbReference type="ARBA" id="ARBA00020076"/>
    </source>
</evidence>
<comment type="subunit">
    <text evidence="11">Part of an enzyme complex containing four subunits: a flavoprotein, an iron-sulfur protein, plus two membrane-anchoring proteins, SdhC and SdhD. The complex can form homotrimers.</text>
</comment>
<evidence type="ECO:0000256" key="2">
    <source>
        <dbReference type="ARBA" id="ARBA00004141"/>
    </source>
</evidence>
<comment type="cofactor">
    <cofactor evidence="12">
        <name>heme</name>
        <dbReference type="ChEBI" id="CHEBI:30413"/>
    </cofactor>
    <text evidence="12">The heme is bound between the two transmembrane subunits.</text>
</comment>
<dbReference type="InterPro" id="IPR014314">
    <property type="entry name" value="Succ_DH_cytb556"/>
</dbReference>
<dbReference type="AlphaFoldDB" id="A0A356LNI0"/>
<sequence>MKRPVFFNVFQIQMPVGAITSIMHRLSGILLAVGFPFSIYLLDLSLDGPDGYKRAISLIHGLPVRCLAIVFAWVLGHHMLAGIRHLFSDIDKGSSLPAARRSAWIVNCISPLFAVLATMAFL</sequence>
<evidence type="ECO:0000256" key="12">
    <source>
        <dbReference type="PIRSR" id="PIRSR000178-1"/>
    </source>
</evidence>
<evidence type="ECO:0000256" key="7">
    <source>
        <dbReference type="ARBA" id="ARBA00022723"/>
    </source>
</evidence>
<dbReference type="InterPro" id="IPR018495">
    <property type="entry name" value="Succ_DH_cyt_bsu_CS"/>
</dbReference>
<dbReference type="GO" id="GO:0046872">
    <property type="term" value="F:metal ion binding"/>
    <property type="evidence" value="ECO:0007669"/>
    <property type="project" value="UniProtKB-KW"/>
</dbReference>
<dbReference type="InterPro" id="IPR000701">
    <property type="entry name" value="SuccDH_FuR_B_TM-su"/>
</dbReference>
<comment type="caution">
    <text evidence="14">The sequence shown here is derived from an EMBL/GenBank/DDBJ whole genome shotgun (WGS) entry which is preliminary data.</text>
</comment>
<dbReference type="Proteomes" id="UP000264036">
    <property type="component" value="Unassembled WGS sequence"/>
</dbReference>
<evidence type="ECO:0000313" key="15">
    <source>
        <dbReference type="Proteomes" id="UP000264036"/>
    </source>
</evidence>
<keyword evidence="10 13" id="KW-0472">Membrane</keyword>
<dbReference type="NCBIfam" id="TIGR02970">
    <property type="entry name" value="succ_dehyd_cytB"/>
    <property type="match status" value="1"/>
</dbReference>
<evidence type="ECO:0000256" key="6">
    <source>
        <dbReference type="ARBA" id="ARBA00022692"/>
    </source>
</evidence>
<accession>A0A356LNI0</accession>
<evidence type="ECO:0000256" key="8">
    <source>
        <dbReference type="ARBA" id="ARBA00022989"/>
    </source>
</evidence>
<protein>
    <recommendedName>
        <fullName evidence="4">Succinate dehydrogenase cytochrome b556 subunit</fullName>
    </recommendedName>
</protein>
<evidence type="ECO:0000256" key="13">
    <source>
        <dbReference type="SAM" id="Phobius"/>
    </source>
</evidence>
<evidence type="ECO:0000256" key="3">
    <source>
        <dbReference type="ARBA" id="ARBA00007244"/>
    </source>
</evidence>
<evidence type="ECO:0000256" key="5">
    <source>
        <dbReference type="ARBA" id="ARBA00022617"/>
    </source>
</evidence>
<dbReference type="PIRSF" id="PIRSF000178">
    <property type="entry name" value="SDH_cyt_b560"/>
    <property type="match status" value="1"/>
</dbReference>
<dbReference type="CDD" id="cd03499">
    <property type="entry name" value="SQR_TypeC_SdhC"/>
    <property type="match status" value="1"/>
</dbReference>
<feature type="transmembrane region" description="Helical" evidence="13">
    <location>
        <begin position="62"/>
        <end position="83"/>
    </location>
</feature>
<dbReference type="Gene3D" id="1.20.1300.10">
    <property type="entry name" value="Fumarate reductase/succinate dehydrogenase, transmembrane subunit"/>
    <property type="match status" value="1"/>
</dbReference>
<dbReference type="EMBL" id="DOEK01000047">
    <property type="protein sequence ID" value="HBP32095.1"/>
    <property type="molecule type" value="Genomic_DNA"/>
</dbReference>
<evidence type="ECO:0000313" key="14">
    <source>
        <dbReference type="EMBL" id="HBP32095.1"/>
    </source>
</evidence>
<dbReference type="InterPro" id="IPR034804">
    <property type="entry name" value="SQR/QFR_C/D"/>
</dbReference>
<organism evidence="14 15">
    <name type="scientific">Advenella kashmirensis</name>
    <dbReference type="NCBI Taxonomy" id="310575"/>
    <lineage>
        <taxon>Bacteria</taxon>
        <taxon>Pseudomonadati</taxon>
        <taxon>Pseudomonadota</taxon>
        <taxon>Betaproteobacteria</taxon>
        <taxon>Burkholderiales</taxon>
        <taxon>Alcaligenaceae</taxon>
    </lineage>
</organism>
<dbReference type="GO" id="GO:0006099">
    <property type="term" value="P:tricarboxylic acid cycle"/>
    <property type="evidence" value="ECO:0007669"/>
    <property type="project" value="InterPro"/>
</dbReference>
<comment type="subcellular location">
    <subcellularLocation>
        <location evidence="2">Membrane</location>
        <topology evidence="2">Multi-pass membrane protein</topology>
    </subcellularLocation>
</comment>
<dbReference type="PANTHER" id="PTHR10978:SF5">
    <property type="entry name" value="SUCCINATE DEHYDROGENASE CYTOCHROME B560 SUBUNIT, MITOCHONDRIAL"/>
    <property type="match status" value="1"/>
</dbReference>
<keyword evidence="6 13" id="KW-0812">Transmembrane</keyword>
<gene>
    <name evidence="14" type="primary">sdhC</name>
    <name evidence="14" type="ORF">DD666_22130</name>
</gene>
<evidence type="ECO:0000256" key="10">
    <source>
        <dbReference type="ARBA" id="ARBA00023136"/>
    </source>
</evidence>
<feature type="binding site" description="axial binding residue" evidence="12">
    <location>
        <position position="78"/>
    </location>
    <ligand>
        <name>heme</name>
        <dbReference type="ChEBI" id="CHEBI:30413"/>
        <note>ligand shared with second transmembrane subunit</note>
    </ligand>
    <ligandPart>
        <name>Fe</name>
        <dbReference type="ChEBI" id="CHEBI:18248"/>
    </ligandPart>
</feature>
<dbReference type="PROSITE" id="PS01000">
    <property type="entry name" value="SDH_CYT_1"/>
    <property type="match status" value="1"/>
</dbReference>